<name>A0A6C0LJZ0_9ZZZZ</name>
<accession>A0A6C0LJZ0</accession>
<sequence length="402" mass="45649">MSTVPDEFKKVIKDFVSDIKSTFPEYVPLINKWWKDEREYSYIEEPLERAQAIEKGQEISTKIVFEFCKKKLPPRFFDILYQNADIFKEDSEMDTEFLPHIHFKNLWQDDISDKTRETMWKYLQLIVFSIVGTLDNKEMFGDTAKIFEAINQDDFKNKLEETLTKMQEIFDNNAEDDKPSGGSFNMEDMPTAGDIHEHITGMLDGKLGKLAREIAEETAQSINIDMENATDMKDVLGKLIKNPTKLMSLVQNVGSKLDNKMKSGEIKESELVQEATEIMNKMKNMKGMSDIQAMLSKLGLSGADLAGLGGLGAMGGKLNTSAMEAQLQRNLKLAQQKERMKTKLDAAKLAKENEKAKQSFTSDTGAPKMSDEELIQIFSEDTNKPNKTNKSSKSKNKNNKKQ</sequence>
<organism evidence="2">
    <name type="scientific">viral metagenome</name>
    <dbReference type="NCBI Taxonomy" id="1070528"/>
    <lineage>
        <taxon>unclassified sequences</taxon>
        <taxon>metagenomes</taxon>
        <taxon>organismal metagenomes</taxon>
    </lineage>
</organism>
<feature type="compositionally biased region" description="Basic residues" evidence="1">
    <location>
        <begin position="390"/>
        <end position="402"/>
    </location>
</feature>
<feature type="region of interest" description="Disordered" evidence="1">
    <location>
        <begin position="349"/>
        <end position="402"/>
    </location>
</feature>
<dbReference type="AlphaFoldDB" id="A0A6C0LJZ0"/>
<evidence type="ECO:0000256" key="1">
    <source>
        <dbReference type="SAM" id="MobiDB-lite"/>
    </source>
</evidence>
<evidence type="ECO:0000313" key="2">
    <source>
        <dbReference type="EMBL" id="QHU30837.1"/>
    </source>
</evidence>
<proteinExistence type="predicted"/>
<reference evidence="2" key="1">
    <citation type="journal article" date="2020" name="Nature">
        <title>Giant virus diversity and host interactions through global metagenomics.</title>
        <authorList>
            <person name="Schulz F."/>
            <person name="Roux S."/>
            <person name="Paez-Espino D."/>
            <person name="Jungbluth S."/>
            <person name="Walsh D.A."/>
            <person name="Denef V.J."/>
            <person name="McMahon K.D."/>
            <person name="Konstantinidis K.T."/>
            <person name="Eloe-Fadrosh E.A."/>
            <person name="Kyrpides N.C."/>
            <person name="Woyke T."/>
        </authorList>
    </citation>
    <scope>NUCLEOTIDE SEQUENCE</scope>
    <source>
        <strain evidence="2">GVMAG-M-3300027892-73</strain>
    </source>
</reference>
<protein>
    <submittedName>
        <fullName evidence="2">Uncharacterized protein</fullName>
    </submittedName>
</protein>
<dbReference type="EMBL" id="MN740520">
    <property type="protein sequence ID" value="QHU30837.1"/>
    <property type="molecule type" value="Genomic_DNA"/>
</dbReference>